<dbReference type="Gene3D" id="3.30.300.130">
    <property type="entry name" value="Fe-S cluster assembly (FSCA)"/>
    <property type="match status" value="1"/>
</dbReference>
<gene>
    <name evidence="1" type="ORF">H8D96_18025</name>
</gene>
<dbReference type="EMBL" id="JACNIG010000338">
    <property type="protein sequence ID" value="MBC8433812.1"/>
    <property type="molecule type" value="Genomic_DNA"/>
</dbReference>
<evidence type="ECO:0000313" key="1">
    <source>
        <dbReference type="EMBL" id="MBC8433812.1"/>
    </source>
</evidence>
<evidence type="ECO:0008006" key="3">
    <source>
        <dbReference type="Google" id="ProtNLM"/>
    </source>
</evidence>
<sequence length="93" mass="10647">MENIIQEKIDMVLDRIKDPQSGMTILQLGLVKKIRYVEKRRKLIVFFNRLGHCKACCAALNMVMLADFENAINEGLKAEFPQFSIAFTDSPNI</sequence>
<accession>A0A8J6P6V1</accession>
<proteinExistence type="predicted"/>
<dbReference type="InterPro" id="IPR034904">
    <property type="entry name" value="FSCA_dom_sf"/>
</dbReference>
<organism evidence="1 2">
    <name type="scientific">Candidatus Desulfatibia vada</name>
    <dbReference type="NCBI Taxonomy" id="2841696"/>
    <lineage>
        <taxon>Bacteria</taxon>
        <taxon>Pseudomonadati</taxon>
        <taxon>Thermodesulfobacteriota</taxon>
        <taxon>Desulfobacteria</taxon>
        <taxon>Desulfobacterales</taxon>
        <taxon>Desulfobacterales incertae sedis</taxon>
        <taxon>Candidatus Desulfatibia</taxon>
    </lineage>
</organism>
<name>A0A8J6P6V1_9BACT</name>
<dbReference type="AlphaFoldDB" id="A0A8J6P6V1"/>
<evidence type="ECO:0000313" key="2">
    <source>
        <dbReference type="Proteomes" id="UP000605201"/>
    </source>
</evidence>
<dbReference type="SUPFAM" id="SSF117916">
    <property type="entry name" value="Fe-S cluster assembly (FSCA) domain-like"/>
    <property type="match status" value="1"/>
</dbReference>
<reference evidence="1 2" key="1">
    <citation type="submission" date="2020-08" db="EMBL/GenBank/DDBJ databases">
        <title>Bridging the membrane lipid divide: bacteria of the FCB group superphylum have the potential to synthesize archaeal ether lipids.</title>
        <authorList>
            <person name="Villanueva L."/>
            <person name="Von Meijenfeldt F.A.B."/>
            <person name="Westbye A.B."/>
            <person name="Yadav S."/>
            <person name="Hopmans E.C."/>
            <person name="Dutilh B.E."/>
            <person name="Sinninghe Damste J.S."/>
        </authorList>
    </citation>
    <scope>NUCLEOTIDE SEQUENCE [LARGE SCALE GENOMIC DNA]</scope>
    <source>
        <strain evidence="1">NIOZ-UU17</strain>
    </source>
</reference>
<comment type="caution">
    <text evidence="1">The sequence shown here is derived from an EMBL/GenBank/DDBJ whole genome shotgun (WGS) entry which is preliminary data.</text>
</comment>
<protein>
    <recommendedName>
        <fullName evidence="3">DUF59 domain-containing protein</fullName>
    </recommendedName>
</protein>
<dbReference type="Proteomes" id="UP000605201">
    <property type="component" value="Unassembled WGS sequence"/>
</dbReference>